<evidence type="ECO:0000256" key="8">
    <source>
        <dbReference type="ARBA" id="ARBA00022878"/>
    </source>
</evidence>
<dbReference type="InterPro" id="IPR010987">
    <property type="entry name" value="Glutathione-S-Trfase_C-like"/>
</dbReference>
<evidence type="ECO:0000256" key="7">
    <source>
        <dbReference type="ARBA" id="ARBA00022679"/>
    </source>
</evidence>
<keyword evidence="7" id="KW-0808">Transferase</keyword>
<dbReference type="EMBL" id="KX695145">
    <property type="protein sequence ID" value="APH81356.1"/>
    <property type="molecule type" value="mRNA"/>
</dbReference>
<feature type="domain" description="GST C-terminal" evidence="13">
    <location>
        <begin position="90"/>
        <end position="197"/>
    </location>
</feature>
<evidence type="ECO:0000256" key="5">
    <source>
        <dbReference type="ARBA" id="ARBA00010007"/>
    </source>
</evidence>
<dbReference type="PROSITE" id="PS50404">
    <property type="entry name" value="GST_NTER"/>
    <property type="match status" value="1"/>
</dbReference>
<dbReference type="CDD" id="cd03191">
    <property type="entry name" value="GST_C_Zeta"/>
    <property type="match status" value="1"/>
</dbReference>
<dbReference type="Gene3D" id="3.40.30.10">
    <property type="entry name" value="Glutaredoxin"/>
    <property type="match status" value="1"/>
</dbReference>
<dbReference type="SFLD" id="SFLDG00358">
    <property type="entry name" value="Main_(cytGST)"/>
    <property type="match status" value="1"/>
</dbReference>
<evidence type="ECO:0000259" key="12">
    <source>
        <dbReference type="PROSITE" id="PS50404"/>
    </source>
</evidence>
<dbReference type="FunFam" id="3.40.30.10:FF:000041">
    <property type="entry name" value="Maleylacetoacetate isomerase isoform 1"/>
    <property type="match status" value="1"/>
</dbReference>
<sequence>MTKPVLYSYFRSSCSWRVRIVLALKDIEYEYRPVHLVKDGGEQHQADFLKLNPMAQVPALTMGDRILTQSVAIIEYLEEAYPQHPILPTDPWLRAQVRQIVEIIGSGTQPVQNLSVMKMARDDPAQRVEWSHYWIRQGLSAVESVLSQTAGRYCVGDEVTMADCCLVPQIYNAERQVGQARASSALTFDLVLDSKST</sequence>
<accession>A0A1L3THX3</accession>
<dbReference type="InterPro" id="IPR034333">
    <property type="entry name" value="GST_Zeta_N"/>
</dbReference>
<dbReference type="GO" id="GO:0006559">
    <property type="term" value="P:L-phenylalanine catabolic process"/>
    <property type="evidence" value="ECO:0007669"/>
    <property type="project" value="UniProtKB-UniPathway"/>
</dbReference>
<evidence type="ECO:0000256" key="2">
    <source>
        <dbReference type="ARBA" id="ARBA00001955"/>
    </source>
</evidence>
<dbReference type="SUPFAM" id="SSF52833">
    <property type="entry name" value="Thioredoxin-like"/>
    <property type="match status" value="1"/>
</dbReference>
<comment type="cofactor">
    <cofactor evidence="2">
        <name>glutathione</name>
        <dbReference type="ChEBI" id="CHEBI:57925"/>
    </cofactor>
</comment>
<dbReference type="PANTHER" id="PTHR42673:SF4">
    <property type="entry name" value="MALEYLACETOACETATE ISOMERASE"/>
    <property type="match status" value="1"/>
</dbReference>
<dbReference type="GO" id="GO:0006749">
    <property type="term" value="P:glutathione metabolic process"/>
    <property type="evidence" value="ECO:0007669"/>
    <property type="project" value="TreeGrafter"/>
</dbReference>
<dbReference type="GO" id="GO:0006572">
    <property type="term" value="P:L-tyrosine catabolic process"/>
    <property type="evidence" value="ECO:0007669"/>
    <property type="project" value="UniProtKB-KW"/>
</dbReference>
<keyword evidence="8" id="KW-0828">Tyrosine catabolism</keyword>
<dbReference type="AlphaFoldDB" id="A0A1L3THX3"/>
<comment type="pathway">
    <text evidence="4">Amino-acid degradation; L-phenylalanine degradation; acetoacetate and fumarate from L-phenylalanine: step 5/6.</text>
</comment>
<comment type="catalytic activity">
    <reaction evidence="11">
        <text>RX + glutathione = an S-substituted glutathione + a halide anion + H(+)</text>
        <dbReference type="Rhea" id="RHEA:16437"/>
        <dbReference type="ChEBI" id="CHEBI:15378"/>
        <dbReference type="ChEBI" id="CHEBI:16042"/>
        <dbReference type="ChEBI" id="CHEBI:17792"/>
        <dbReference type="ChEBI" id="CHEBI:57925"/>
        <dbReference type="ChEBI" id="CHEBI:90779"/>
        <dbReference type="EC" id="2.5.1.18"/>
    </reaction>
</comment>
<comment type="similarity">
    <text evidence="5">Belongs to the GST superfamily. Zeta family.</text>
</comment>
<reference evidence="14" key="1">
    <citation type="submission" date="2016-08" db="EMBL/GenBank/DDBJ databases">
        <title>Different susceptibilities of the Antarctic and temperate copepods Tigriopus kingsejongensis and Tigriopus japonicus to ultraviolet B(UV-B) radiation.</title>
        <authorList>
            <person name="Lee J.-S."/>
        </authorList>
    </citation>
    <scope>NUCLEOTIDE SEQUENCE</scope>
</reference>
<organism evidence="14">
    <name type="scientific">Tigriopus kingsejongensis</name>
    <dbReference type="NCBI Taxonomy" id="1133412"/>
    <lineage>
        <taxon>Eukaryota</taxon>
        <taxon>Metazoa</taxon>
        <taxon>Ecdysozoa</taxon>
        <taxon>Arthropoda</taxon>
        <taxon>Crustacea</taxon>
        <taxon>Multicrustacea</taxon>
        <taxon>Hexanauplia</taxon>
        <taxon>Copepoda</taxon>
        <taxon>Harpacticoida</taxon>
        <taxon>Harpacticidae</taxon>
        <taxon>Tigriopus</taxon>
    </lineage>
</organism>
<dbReference type="InterPro" id="IPR034330">
    <property type="entry name" value="GST_Zeta_C"/>
</dbReference>
<name>A0A1L3THX3_9MAXI</name>
<dbReference type="InterPro" id="IPR036282">
    <property type="entry name" value="Glutathione-S-Trfase_C_sf"/>
</dbReference>
<dbReference type="InterPro" id="IPR004045">
    <property type="entry name" value="Glutathione_S-Trfase_N"/>
</dbReference>
<evidence type="ECO:0000256" key="1">
    <source>
        <dbReference type="ARBA" id="ARBA00001622"/>
    </source>
</evidence>
<evidence type="ECO:0000256" key="3">
    <source>
        <dbReference type="ARBA" id="ARBA00004496"/>
    </source>
</evidence>
<evidence type="ECO:0000256" key="6">
    <source>
        <dbReference type="ARBA" id="ARBA00022490"/>
    </source>
</evidence>
<dbReference type="PANTHER" id="PTHR42673">
    <property type="entry name" value="MALEYLACETOACETATE ISOMERASE"/>
    <property type="match status" value="1"/>
</dbReference>
<dbReference type="NCBIfam" id="TIGR01262">
    <property type="entry name" value="maiA"/>
    <property type="match status" value="1"/>
</dbReference>
<dbReference type="GO" id="GO:0004364">
    <property type="term" value="F:glutathione transferase activity"/>
    <property type="evidence" value="ECO:0007669"/>
    <property type="project" value="UniProtKB-EC"/>
</dbReference>
<dbReference type="Pfam" id="PF13417">
    <property type="entry name" value="GST_N_3"/>
    <property type="match status" value="1"/>
</dbReference>
<comment type="subcellular location">
    <subcellularLocation>
        <location evidence="3">Cytoplasm</location>
    </subcellularLocation>
</comment>
<dbReference type="Gene3D" id="1.20.1050.10">
    <property type="match status" value="1"/>
</dbReference>
<proteinExistence type="evidence at transcript level"/>
<protein>
    <submittedName>
        <fullName evidence="14">GST zeta</fullName>
    </submittedName>
</protein>
<evidence type="ECO:0000259" key="13">
    <source>
        <dbReference type="PROSITE" id="PS50405"/>
    </source>
</evidence>
<evidence type="ECO:0000256" key="4">
    <source>
        <dbReference type="ARBA" id="ARBA00004671"/>
    </source>
</evidence>
<comment type="catalytic activity">
    <reaction evidence="1">
        <text>4-maleylacetoacetate = 4-fumarylacetoacetate</text>
        <dbReference type="Rhea" id="RHEA:14817"/>
        <dbReference type="ChEBI" id="CHEBI:17105"/>
        <dbReference type="ChEBI" id="CHEBI:18034"/>
        <dbReference type="EC" id="5.2.1.2"/>
    </reaction>
</comment>
<dbReference type="InterPro" id="IPR040079">
    <property type="entry name" value="Glutathione_S-Trfase"/>
</dbReference>
<dbReference type="UniPathway" id="UPA00139">
    <property type="reaction ID" value="UER00340"/>
</dbReference>
<dbReference type="InterPro" id="IPR036249">
    <property type="entry name" value="Thioredoxin-like_sf"/>
</dbReference>
<dbReference type="GO" id="GO:0016034">
    <property type="term" value="F:maleylacetoacetate isomerase activity"/>
    <property type="evidence" value="ECO:0007669"/>
    <property type="project" value="UniProtKB-EC"/>
</dbReference>
<keyword evidence="10" id="KW-0413">Isomerase</keyword>
<evidence type="ECO:0000256" key="10">
    <source>
        <dbReference type="ARBA" id="ARBA00023235"/>
    </source>
</evidence>
<evidence type="ECO:0000313" key="14">
    <source>
        <dbReference type="EMBL" id="APH81356.1"/>
    </source>
</evidence>
<keyword evidence="9" id="KW-0585">Phenylalanine catabolism</keyword>
<dbReference type="SFLD" id="SFLDS00019">
    <property type="entry name" value="Glutathione_Transferase_(cytos"/>
    <property type="match status" value="1"/>
</dbReference>
<dbReference type="InterPro" id="IPR005955">
    <property type="entry name" value="GST_Zeta"/>
</dbReference>
<dbReference type="PROSITE" id="PS50405">
    <property type="entry name" value="GST_CTER"/>
    <property type="match status" value="1"/>
</dbReference>
<dbReference type="GO" id="GO:0005739">
    <property type="term" value="C:mitochondrion"/>
    <property type="evidence" value="ECO:0007669"/>
    <property type="project" value="TreeGrafter"/>
</dbReference>
<keyword evidence="6" id="KW-0963">Cytoplasm</keyword>
<dbReference type="FunFam" id="1.20.1050.10:FF:000010">
    <property type="entry name" value="Maleylacetoacetate isomerase isoform 1"/>
    <property type="match status" value="1"/>
</dbReference>
<feature type="domain" description="GST N-terminal" evidence="12">
    <location>
        <begin position="2"/>
        <end position="85"/>
    </location>
</feature>
<dbReference type="SUPFAM" id="SSF47616">
    <property type="entry name" value="GST C-terminal domain-like"/>
    <property type="match status" value="1"/>
</dbReference>
<evidence type="ECO:0000256" key="11">
    <source>
        <dbReference type="ARBA" id="ARBA00047960"/>
    </source>
</evidence>
<evidence type="ECO:0000256" key="9">
    <source>
        <dbReference type="ARBA" id="ARBA00023232"/>
    </source>
</evidence>
<dbReference type="CDD" id="cd03042">
    <property type="entry name" value="GST_N_Zeta"/>
    <property type="match status" value="1"/>
</dbReference>